<feature type="chain" id="PRO_5022191293" description="Transcriptional regulator" evidence="1">
    <location>
        <begin position="22"/>
        <end position="157"/>
    </location>
</feature>
<dbReference type="Proteomes" id="UP000334340">
    <property type="component" value="Unassembled WGS sequence"/>
</dbReference>
<name>A0A564ZH15_9BACT</name>
<evidence type="ECO:0008006" key="4">
    <source>
        <dbReference type="Google" id="ProtNLM"/>
    </source>
</evidence>
<proteinExistence type="predicted"/>
<evidence type="ECO:0000313" key="2">
    <source>
        <dbReference type="EMBL" id="VUZ84584.1"/>
    </source>
</evidence>
<feature type="signal peptide" evidence="1">
    <location>
        <begin position="1"/>
        <end position="21"/>
    </location>
</feature>
<protein>
    <recommendedName>
        <fullName evidence="4">Transcriptional regulator</fullName>
    </recommendedName>
</protein>
<keyword evidence="3" id="KW-1185">Reference proteome</keyword>
<evidence type="ECO:0000313" key="3">
    <source>
        <dbReference type="Proteomes" id="UP000334340"/>
    </source>
</evidence>
<evidence type="ECO:0000256" key="1">
    <source>
        <dbReference type="SAM" id="SignalP"/>
    </source>
</evidence>
<organism evidence="2 3">
    <name type="scientific">Candidatus Methylomirabilis lanthanidiphila</name>
    <dbReference type="NCBI Taxonomy" id="2211376"/>
    <lineage>
        <taxon>Bacteria</taxon>
        <taxon>Candidatus Methylomirabilota</taxon>
        <taxon>Candidatus Methylomirabilia</taxon>
        <taxon>Candidatus Methylomirabilales</taxon>
        <taxon>Candidatus Methylomirabilaceae</taxon>
        <taxon>Candidatus Methylomirabilis</taxon>
    </lineage>
</organism>
<dbReference type="EMBL" id="CABIKM010000015">
    <property type="protein sequence ID" value="VUZ84584.1"/>
    <property type="molecule type" value="Genomic_DNA"/>
</dbReference>
<gene>
    <name evidence="2" type="ORF">MELA_00957</name>
</gene>
<dbReference type="AlphaFoldDB" id="A0A564ZH15"/>
<keyword evidence="1" id="KW-0732">Signal</keyword>
<reference evidence="2 3" key="1">
    <citation type="submission" date="2019-07" db="EMBL/GenBank/DDBJ databases">
        <authorList>
            <person name="Cremers G."/>
        </authorList>
    </citation>
    <scope>NUCLEOTIDE SEQUENCE [LARGE SCALE GENOMIC DNA]</scope>
</reference>
<accession>A0A564ZH15</accession>
<sequence>MLMLRIVLMTLAVAVAMPATAQEKGTSTMEILRQKVQTDKRLLVAANMDLTGPQEKAFWPLYDAYQKDLEQIDKRLARVIAHYADAYNQGAVSNETAKKLLDEALAVEEAEVALKRSYVPQLEQVLPEAKVARYLQLETKIRALVRFELADKIPLVK</sequence>